<gene>
    <name evidence="2" type="ORF">FF38_06211</name>
</gene>
<evidence type="ECO:0000256" key="1">
    <source>
        <dbReference type="SAM" id="Phobius"/>
    </source>
</evidence>
<keyword evidence="3" id="KW-1185">Reference proteome</keyword>
<organism evidence="2 3">
    <name type="scientific">Lucilia cuprina</name>
    <name type="common">Green bottle fly</name>
    <name type="synonym">Australian sheep blowfly</name>
    <dbReference type="NCBI Taxonomy" id="7375"/>
    <lineage>
        <taxon>Eukaryota</taxon>
        <taxon>Metazoa</taxon>
        <taxon>Ecdysozoa</taxon>
        <taxon>Arthropoda</taxon>
        <taxon>Hexapoda</taxon>
        <taxon>Insecta</taxon>
        <taxon>Pterygota</taxon>
        <taxon>Neoptera</taxon>
        <taxon>Endopterygota</taxon>
        <taxon>Diptera</taxon>
        <taxon>Brachycera</taxon>
        <taxon>Muscomorpha</taxon>
        <taxon>Oestroidea</taxon>
        <taxon>Calliphoridae</taxon>
        <taxon>Luciliinae</taxon>
        <taxon>Lucilia</taxon>
    </lineage>
</organism>
<evidence type="ECO:0000313" key="2">
    <source>
        <dbReference type="EMBL" id="KNC27696.1"/>
    </source>
</evidence>
<keyword evidence="1" id="KW-0472">Membrane</keyword>
<accession>A0A0L0C619</accession>
<sequence length="53" mass="6221">MPCESDCKPFIPDTKRGYWVNPNDFIYAGLGLAFRLDMFSLPWFYILDKNNSI</sequence>
<dbReference type="EMBL" id="JRES01000863">
    <property type="protein sequence ID" value="KNC27696.1"/>
    <property type="molecule type" value="Genomic_DNA"/>
</dbReference>
<feature type="transmembrane region" description="Helical" evidence="1">
    <location>
        <begin position="25"/>
        <end position="47"/>
    </location>
</feature>
<protein>
    <submittedName>
        <fullName evidence="2">Uncharacterized protein</fullName>
    </submittedName>
</protein>
<dbReference type="OrthoDB" id="7966043at2759"/>
<comment type="caution">
    <text evidence="2">The sequence shown here is derived from an EMBL/GenBank/DDBJ whole genome shotgun (WGS) entry which is preliminary data.</text>
</comment>
<dbReference type="AlphaFoldDB" id="A0A0L0C619"/>
<name>A0A0L0C619_LUCCU</name>
<keyword evidence="1" id="KW-1133">Transmembrane helix</keyword>
<keyword evidence="1" id="KW-0812">Transmembrane</keyword>
<dbReference type="Proteomes" id="UP000037069">
    <property type="component" value="Unassembled WGS sequence"/>
</dbReference>
<reference evidence="2 3" key="1">
    <citation type="journal article" date="2015" name="Nat. Commun.">
        <title>Lucilia cuprina genome unlocks parasitic fly biology to underpin future interventions.</title>
        <authorList>
            <person name="Anstead C.A."/>
            <person name="Korhonen P.K."/>
            <person name="Young N.D."/>
            <person name="Hall R.S."/>
            <person name="Jex A.R."/>
            <person name="Murali S.C."/>
            <person name="Hughes D.S."/>
            <person name="Lee S.F."/>
            <person name="Perry T."/>
            <person name="Stroehlein A.J."/>
            <person name="Ansell B.R."/>
            <person name="Breugelmans B."/>
            <person name="Hofmann A."/>
            <person name="Qu J."/>
            <person name="Dugan S."/>
            <person name="Lee S.L."/>
            <person name="Chao H."/>
            <person name="Dinh H."/>
            <person name="Han Y."/>
            <person name="Doddapaneni H.V."/>
            <person name="Worley K.C."/>
            <person name="Muzny D.M."/>
            <person name="Ioannidis P."/>
            <person name="Waterhouse R.M."/>
            <person name="Zdobnov E.M."/>
            <person name="James P.J."/>
            <person name="Bagnall N.H."/>
            <person name="Kotze A.C."/>
            <person name="Gibbs R.A."/>
            <person name="Richards S."/>
            <person name="Batterham P."/>
            <person name="Gasser R.B."/>
        </authorList>
    </citation>
    <scope>NUCLEOTIDE SEQUENCE [LARGE SCALE GENOMIC DNA]</scope>
    <source>
        <strain evidence="2 3">LS</strain>
        <tissue evidence="2">Full body</tissue>
    </source>
</reference>
<proteinExistence type="predicted"/>
<evidence type="ECO:0000313" key="3">
    <source>
        <dbReference type="Proteomes" id="UP000037069"/>
    </source>
</evidence>